<dbReference type="SMART" id="SM00235">
    <property type="entry name" value="ZnMc"/>
    <property type="match status" value="1"/>
</dbReference>
<dbReference type="OrthoDB" id="431034at2759"/>
<dbReference type="AlphaFoldDB" id="A0A0B1ST67"/>
<sequence>MDSDASFFSEYKNAFKMKDVKKCWYSPSESEHFRDRVRYFRGNGCWSNVGKTGGRQLVSIGYGCDSVGIVAHETLHALGLWHEQSRTDRDDYIRIINDRIIRGTEGNFEKRTSLNSDNIGQPYDLGSVMHYGSKSFTYDWSV</sequence>
<dbReference type="GO" id="GO:0004222">
    <property type="term" value="F:metalloendopeptidase activity"/>
    <property type="evidence" value="ECO:0007669"/>
    <property type="project" value="UniProtKB-UniRule"/>
</dbReference>
<dbReference type="PANTHER" id="PTHR10127:SF831">
    <property type="entry name" value="ZINC METALLOPROTEINASE NAS-37"/>
    <property type="match status" value="1"/>
</dbReference>
<comment type="cofactor">
    <cofactor evidence="2 3">
        <name>Zn(2+)</name>
        <dbReference type="ChEBI" id="CHEBI:29105"/>
    </cofactor>
    <text evidence="2 3">Binds 1 zinc ion per subunit.</text>
</comment>
<feature type="binding site" evidence="2">
    <location>
        <position position="82"/>
    </location>
    <ligand>
        <name>Zn(2+)</name>
        <dbReference type="ChEBI" id="CHEBI:29105"/>
        <note>catalytic</note>
    </ligand>
</feature>
<dbReference type="MEROPS" id="M12.318"/>
<dbReference type="InterPro" id="IPR024079">
    <property type="entry name" value="MetalloPept_cat_dom_sf"/>
</dbReference>
<protein>
    <recommendedName>
        <fullName evidence="3">Metalloendopeptidase</fullName>
        <ecNumber evidence="3">3.4.24.-</ecNumber>
    </recommendedName>
</protein>
<name>A0A0B1ST67_OESDE</name>
<dbReference type="Gene3D" id="3.40.390.10">
    <property type="entry name" value="Collagenase (Catalytic Domain)"/>
    <property type="match status" value="1"/>
</dbReference>
<dbReference type="EC" id="3.4.24.-" evidence="3"/>
<keyword evidence="2 3" id="KW-0479">Metal-binding</keyword>
<feature type="domain" description="Peptidase M12A" evidence="4">
    <location>
        <begin position="1"/>
        <end position="142"/>
    </location>
</feature>
<comment type="caution">
    <text evidence="2">Lacks conserved residue(s) required for the propagation of feature annotation.</text>
</comment>
<organism evidence="5 6">
    <name type="scientific">Oesophagostomum dentatum</name>
    <name type="common">Nodular worm</name>
    <dbReference type="NCBI Taxonomy" id="61180"/>
    <lineage>
        <taxon>Eukaryota</taxon>
        <taxon>Metazoa</taxon>
        <taxon>Ecdysozoa</taxon>
        <taxon>Nematoda</taxon>
        <taxon>Chromadorea</taxon>
        <taxon>Rhabditida</taxon>
        <taxon>Rhabditina</taxon>
        <taxon>Rhabditomorpha</taxon>
        <taxon>Strongyloidea</taxon>
        <taxon>Strongylidae</taxon>
        <taxon>Oesophagostomum</taxon>
    </lineage>
</organism>
<dbReference type="InterPro" id="IPR006026">
    <property type="entry name" value="Peptidase_Metallo"/>
</dbReference>
<feature type="active site" evidence="2">
    <location>
        <position position="73"/>
    </location>
</feature>
<feature type="binding site" evidence="2">
    <location>
        <position position="72"/>
    </location>
    <ligand>
        <name>Zn(2+)</name>
        <dbReference type="ChEBI" id="CHEBI:29105"/>
        <note>catalytic</note>
    </ligand>
</feature>
<proteinExistence type="predicted"/>
<keyword evidence="2 3" id="KW-0645">Protease</keyword>
<dbReference type="InterPro" id="IPR001506">
    <property type="entry name" value="Peptidase_M12A"/>
</dbReference>
<evidence type="ECO:0000313" key="6">
    <source>
        <dbReference type="Proteomes" id="UP000053660"/>
    </source>
</evidence>
<accession>A0A0B1ST67</accession>
<dbReference type="Proteomes" id="UP000053660">
    <property type="component" value="Unassembled WGS sequence"/>
</dbReference>
<evidence type="ECO:0000313" key="5">
    <source>
        <dbReference type="EMBL" id="KHJ86697.1"/>
    </source>
</evidence>
<keyword evidence="2 3" id="KW-0482">Metalloprotease</keyword>
<keyword evidence="2 3" id="KW-0862">Zinc</keyword>
<dbReference type="PROSITE" id="PS51864">
    <property type="entry name" value="ASTACIN"/>
    <property type="match status" value="1"/>
</dbReference>
<reference evidence="5 6" key="1">
    <citation type="submission" date="2014-03" db="EMBL/GenBank/DDBJ databases">
        <title>Draft genome of the hookworm Oesophagostomum dentatum.</title>
        <authorList>
            <person name="Mitreva M."/>
        </authorList>
    </citation>
    <scope>NUCLEOTIDE SEQUENCE [LARGE SCALE GENOMIC DNA]</scope>
    <source>
        <strain evidence="5 6">OD-Hann</strain>
    </source>
</reference>
<evidence type="ECO:0000256" key="1">
    <source>
        <dbReference type="ARBA" id="ARBA00023157"/>
    </source>
</evidence>
<keyword evidence="2 3" id="KW-0378">Hydrolase</keyword>
<dbReference type="Pfam" id="PF01400">
    <property type="entry name" value="Astacin"/>
    <property type="match status" value="1"/>
</dbReference>
<dbReference type="GO" id="GO:0006508">
    <property type="term" value="P:proteolysis"/>
    <property type="evidence" value="ECO:0007669"/>
    <property type="project" value="UniProtKB-KW"/>
</dbReference>
<evidence type="ECO:0000256" key="3">
    <source>
        <dbReference type="RuleBase" id="RU361183"/>
    </source>
</evidence>
<feature type="binding site" evidence="2">
    <location>
        <position position="76"/>
    </location>
    <ligand>
        <name>Zn(2+)</name>
        <dbReference type="ChEBI" id="CHEBI:29105"/>
        <note>catalytic</note>
    </ligand>
</feature>
<keyword evidence="1" id="KW-1015">Disulfide bond</keyword>
<evidence type="ECO:0000259" key="4">
    <source>
        <dbReference type="PROSITE" id="PS51864"/>
    </source>
</evidence>
<dbReference type="EMBL" id="KN559632">
    <property type="protein sequence ID" value="KHJ86697.1"/>
    <property type="molecule type" value="Genomic_DNA"/>
</dbReference>
<dbReference type="GO" id="GO:0008270">
    <property type="term" value="F:zinc ion binding"/>
    <property type="evidence" value="ECO:0007669"/>
    <property type="project" value="UniProtKB-UniRule"/>
</dbReference>
<dbReference type="PRINTS" id="PR00480">
    <property type="entry name" value="ASTACIN"/>
</dbReference>
<keyword evidence="6" id="KW-1185">Reference proteome</keyword>
<gene>
    <name evidence="5" type="ORF">OESDEN_13544</name>
</gene>
<dbReference type="SUPFAM" id="SSF55486">
    <property type="entry name" value="Metalloproteases ('zincins'), catalytic domain"/>
    <property type="match status" value="1"/>
</dbReference>
<dbReference type="PANTHER" id="PTHR10127">
    <property type="entry name" value="DISCOIDIN, CUB, EGF, LAMININ , AND ZINC METALLOPROTEASE DOMAIN CONTAINING"/>
    <property type="match status" value="1"/>
</dbReference>
<evidence type="ECO:0000256" key="2">
    <source>
        <dbReference type="PROSITE-ProRule" id="PRU01211"/>
    </source>
</evidence>